<dbReference type="RefSeq" id="WP_235805808.1">
    <property type="nucleotide sequence ID" value="NZ_AZFH01000080.1"/>
</dbReference>
<feature type="transmembrane region" description="Helical" evidence="8">
    <location>
        <begin position="188"/>
        <end position="217"/>
    </location>
</feature>
<name>A0A0R1TLQ4_9LACO</name>
<keyword evidence="7 8" id="KW-0472">Membrane</keyword>
<keyword evidence="5 8" id="KW-0812">Transmembrane</keyword>
<keyword evidence="3" id="KW-0813">Transport</keyword>
<proteinExistence type="inferred from homology"/>
<comment type="similarity">
    <text evidence="2">Belongs to the AzlC family.</text>
</comment>
<dbReference type="Pfam" id="PF03591">
    <property type="entry name" value="AzlC"/>
    <property type="match status" value="1"/>
</dbReference>
<feature type="transmembrane region" description="Helical" evidence="8">
    <location>
        <begin position="12"/>
        <end position="30"/>
    </location>
</feature>
<gene>
    <name evidence="9" type="ORF">FC36_GL000208</name>
</gene>
<protein>
    <submittedName>
        <fullName evidence="9">Branched-chain amino acid permease (Azaleucine resistance)</fullName>
    </submittedName>
</protein>
<feature type="transmembrane region" description="Helical" evidence="8">
    <location>
        <begin position="127"/>
        <end position="152"/>
    </location>
</feature>
<evidence type="ECO:0000256" key="1">
    <source>
        <dbReference type="ARBA" id="ARBA00004651"/>
    </source>
</evidence>
<comment type="caution">
    <text evidence="9">The sequence shown here is derived from an EMBL/GenBank/DDBJ whole genome shotgun (WGS) entry which is preliminary data.</text>
</comment>
<evidence type="ECO:0000256" key="4">
    <source>
        <dbReference type="ARBA" id="ARBA00022475"/>
    </source>
</evidence>
<dbReference type="STRING" id="1423740.FC36_GL000208"/>
<evidence type="ECO:0000256" key="3">
    <source>
        <dbReference type="ARBA" id="ARBA00022448"/>
    </source>
</evidence>
<keyword evidence="4" id="KW-1003">Cell membrane</keyword>
<evidence type="ECO:0000256" key="2">
    <source>
        <dbReference type="ARBA" id="ARBA00010735"/>
    </source>
</evidence>
<evidence type="ECO:0000313" key="10">
    <source>
        <dbReference type="Proteomes" id="UP000051048"/>
    </source>
</evidence>
<evidence type="ECO:0000256" key="5">
    <source>
        <dbReference type="ARBA" id="ARBA00022692"/>
    </source>
</evidence>
<dbReference type="PATRIC" id="fig|1423740.3.peg.225"/>
<keyword evidence="6 8" id="KW-1133">Transmembrane helix</keyword>
<sequence length="228" mass="25451">MGEIRYAFRQALPVMTGFIFLGFGYGLYMNSLGFSFIYPTLMALTIYAGSVEFIAADFLTKAFNPLVAFVVALIVNSRHFFYGLSMLEKYQNAGSAKFFLIYGMSDETFMVNYSLRPPKQLNLTRCYLYVTIFDYFAWALGSMLGGLFGNIINIEVEGLSFIMTALFLVLFLEQFLNEESHLSSFSGFICGVLALIFIGGQNFILVAILGVVAIFLIQNYLCGKKVGA</sequence>
<reference evidence="9 10" key="1">
    <citation type="journal article" date="2015" name="Genome Announc.">
        <title>Expanding the biotechnology potential of lactobacilli through comparative genomics of 213 strains and associated genera.</title>
        <authorList>
            <person name="Sun Z."/>
            <person name="Harris H.M."/>
            <person name="McCann A."/>
            <person name="Guo C."/>
            <person name="Argimon S."/>
            <person name="Zhang W."/>
            <person name="Yang X."/>
            <person name="Jeffery I.B."/>
            <person name="Cooney J.C."/>
            <person name="Kagawa T.F."/>
            <person name="Liu W."/>
            <person name="Song Y."/>
            <person name="Salvetti E."/>
            <person name="Wrobel A."/>
            <person name="Rasinkangas P."/>
            <person name="Parkhill J."/>
            <person name="Rea M.C."/>
            <person name="O'Sullivan O."/>
            <person name="Ritari J."/>
            <person name="Douillard F.P."/>
            <person name="Paul Ross R."/>
            <person name="Yang R."/>
            <person name="Briner A.E."/>
            <person name="Felis G.E."/>
            <person name="de Vos W.M."/>
            <person name="Barrangou R."/>
            <person name="Klaenhammer T.R."/>
            <person name="Caufield P.W."/>
            <person name="Cui Y."/>
            <person name="Zhang H."/>
            <person name="O'Toole P.W."/>
        </authorList>
    </citation>
    <scope>NUCLEOTIDE SEQUENCE [LARGE SCALE GENOMIC DNA]</scope>
    <source>
        <strain evidence="9 10">DSM 15833</strain>
    </source>
</reference>
<evidence type="ECO:0000256" key="8">
    <source>
        <dbReference type="SAM" id="Phobius"/>
    </source>
</evidence>
<feature type="transmembrane region" description="Helical" evidence="8">
    <location>
        <begin position="36"/>
        <end position="59"/>
    </location>
</feature>
<dbReference type="Proteomes" id="UP000051048">
    <property type="component" value="Unassembled WGS sequence"/>
</dbReference>
<dbReference type="PANTHER" id="PTHR34979">
    <property type="entry name" value="INNER MEMBRANE PROTEIN YGAZ"/>
    <property type="match status" value="1"/>
</dbReference>
<dbReference type="GO" id="GO:1903785">
    <property type="term" value="P:L-valine transmembrane transport"/>
    <property type="evidence" value="ECO:0007669"/>
    <property type="project" value="TreeGrafter"/>
</dbReference>
<organism evidence="9 10">
    <name type="scientific">Ligilactobacillus equi DSM 15833 = JCM 10991</name>
    <dbReference type="NCBI Taxonomy" id="1423740"/>
    <lineage>
        <taxon>Bacteria</taxon>
        <taxon>Bacillati</taxon>
        <taxon>Bacillota</taxon>
        <taxon>Bacilli</taxon>
        <taxon>Lactobacillales</taxon>
        <taxon>Lactobacillaceae</taxon>
        <taxon>Ligilactobacillus</taxon>
    </lineage>
</organism>
<dbReference type="InterPro" id="IPR011606">
    <property type="entry name" value="Brnchd-chn_aa_trnsp_permease"/>
</dbReference>
<comment type="subcellular location">
    <subcellularLocation>
        <location evidence="1">Cell membrane</location>
        <topology evidence="1">Multi-pass membrane protein</topology>
    </subcellularLocation>
</comment>
<feature type="transmembrane region" description="Helical" evidence="8">
    <location>
        <begin position="158"/>
        <end position="176"/>
    </location>
</feature>
<feature type="transmembrane region" description="Helical" evidence="8">
    <location>
        <begin position="66"/>
        <end position="84"/>
    </location>
</feature>
<dbReference type="GO" id="GO:0005886">
    <property type="term" value="C:plasma membrane"/>
    <property type="evidence" value="ECO:0007669"/>
    <property type="project" value="UniProtKB-SubCell"/>
</dbReference>
<evidence type="ECO:0000313" key="9">
    <source>
        <dbReference type="EMBL" id="KRL79786.1"/>
    </source>
</evidence>
<dbReference type="PANTHER" id="PTHR34979:SF1">
    <property type="entry name" value="INNER MEMBRANE PROTEIN YGAZ"/>
    <property type="match status" value="1"/>
</dbReference>
<evidence type="ECO:0000256" key="7">
    <source>
        <dbReference type="ARBA" id="ARBA00023136"/>
    </source>
</evidence>
<dbReference type="AlphaFoldDB" id="A0A0R1TLQ4"/>
<accession>A0A0R1TLQ4</accession>
<evidence type="ECO:0000256" key="6">
    <source>
        <dbReference type="ARBA" id="ARBA00022989"/>
    </source>
</evidence>
<dbReference type="EMBL" id="AZFH01000080">
    <property type="protein sequence ID" value="KRL79786.1"/>
    <property type="molecule type" value="Genomic_DNA"/>
</dbReference>